<reference evidence="2" key="1">
    <citation type="journal article" date="2015" name="Nature">
        <title>Complex archaea that bridge the gap between prokaryotes and eukaryotes.</title>
        <authorList>
            <person name="Spang A."/>
            <person name="Saw J.H."/>
            <person name="Jorgensen S.L."/>
            <person name="Zaremba-Niedzwiedzka K."/>
            <person name="Martijn J."/>
            <person name="Lind A.E."/>
            <person name="van Eijk R."/>
            <person name="Schleper C."/>
            <person name="Guy L."/>
            <person name="Ettema T.J."/>
        </authorList>
    </citation>
    <scope>NUCLEOTIDE SEQUENCE</scope>
</reference>
<name>A0A0F9JJ78_9ZZZZ</name>
<keyword evidence="1" id="KW-0472">Membrane</keyword>
<evidence type="ECO:0000313" key="2">
    <source>
        <dbReference type="EMBL" id="KKM69658.1"/>
    </source>
</evidence>
<proteinExistence type="predicted"/>
<feature type="transmembrane region" description="Helical" evidence="1">
    <location>
        <begin position="21"/>
        <end position="43"/>
    </location>
</feature>
<keyword evidence="1" id="KW-0812">Transmembrane</keyword>
<keyword evidence="1" id="KW-1133">Transmembrane helix</keyword>
<accession>A0A0F9JJ78</accession>
<dbReference type="EMBL" id="LAZR01009951">
    <property type="protein sequence ID" value="KKM69658.1"/>
    <property type="molecule type" value="Genomic_DNA"/>
</dbReference>
<dbReference type="AlphaFoldDB" id="A0A0F9JJ78"/>
<evidence type="ECO:0000256" key="1">
    <source>
        <dbReference type="SAM" id="Phobius"/>
    </source>
</evidence>
<sequence length="87" mass="10414">MKSIKEAIKTNKKNAWFWLNFFFELALLFIGLYFWFIAILLLIMAQYEIGILLIFLTSHSLGWNIFVRTGLLWLYEKVYALYPKTVI</sequence>
<gene>
    <name evidence="2" type="ORF">LCGC14_1448540</name>
</gene>
<organism evidence="2">
    <name type="scientific">marine sediment metagenome</name>
    <dbReference type="NCBI Taxonomy" id="412755"/>
    <lineage>
        <taxon>unclassified sequences</taxon>
        <taxon>metagenomes</taxon>
        <taxon>ecological metagenomes</taxon>
    </lineage>
</organism>
<protein>
    <submittedName>
        <fullName evidence="2">Uncharacterized protein</fullName>
    </submittedName>
</protein>
<feature type="transmembrane region" description="Helical" evidence="1">
    <location>
        <begin position="49"/>
        <end position="67"/>
    </location>
</feature>
<comment type="caution">
    <text evidence="2">The sequence shown here is derived from an EMBL/GenBank/DDBJ whole genome shotgun (WGS) entry which is preliminary data.</text>
</comment>